<dbReference type="InterPro" id="IPR026467">
    <property type="entry name" value="Ser/Gly_Cys_C_dom"/>
</dbReference>
<keyword evidence="1" id="KW-0472">Membrane</keyword>
<dbReference type="EMBL" id="CP017157">
    <property type="protein sequence ID" value="AOP49254.1"/>
    <property type="molecule type" value="Genomic_DNA"/>
</dbReference>
<evidence type="ECO:0000313" key="3">
    <source>
        <dbReference type="EMBL" id="AOP49254.1"/>
    </source>
</evidence>
<dbReference type="RefSeq" id="WP_069571369.1">
    <property type="nucleotide sequence ID" value="NZ_CP017157.1"/>
</dbReference>
<keyword evidence="1" id="KW-0812">Transmembrane</keyword>
<feature type="signal peptide" evidence="2">
    <location>
        <begin position="1"/>
        <end position="23"/>
    </location>
</feature>
<organism evidence="3 4">
    <name type="scientific">Streptomyces lydicus</name>
    <dbReference type="NCBI Taxonomy" id="47763"/>
    <lineage>
        <taxon>Bacteria</taxon>
        <taxon>Bacillati</taxon>
        <taxon>Actinomycetota</taxon>
        <taxon>Actinomycetes</taxon>
        <taxon>Kitasatosporales</taxon>
        <taxon>Streptomycetaceae</taxon>
        <taxon>Streptomyces</taxon>
    </lineage>
</organism>
<accession>A0A1D7VRB2</accession>
<dbReference type="NCBIfam" id="TIGR04222">
    <property type="entry name" value="near_uncomplex"/>
    <property type="match status" value="1"/>
</dbReference>
<dbReference type="AlphaFoldDB" id="A0A1D7VRB2"/>
<reference evidence="3 4" key="1">
    <citation type="submission" date="2016-09" db="EMBL/GenBank/DDBJ databases">
        <title>Complete genome sequencing of Streptomyces lydicus 103 and metabolic pathways analysis of antibiotic biosynthesis.</title>
        <authorList>
            <person name="Jia N."/>
            <person name="Ding M.-Z."/>
            <person name="Gao F."/>
            <person name="Yuan Y.-J."/>
        </authorList>
    </citation>
    <scope>NUCLEOTIDE SEQUENCE [LARGE SCALE GENOMIC DNA]</scope>
    <source>
        <strain evidence="3 4">103</strain>
    </source>
</reference>
<keyword evidence="4" id="KW-1185">Reference proteome</keyword>
<keyword evidence="2" id="KW-0732">Signal</keyword>
<evidence type="ECO:0000256" key="2">
    <source>
        <dbReference type="SAM" id="SignalP"/>
    </source>
</evidence>
<keyword evidence="1" id="KW-1133">Transmembrane helix</keyword>
<dbReference type="KEGG" id="slc:SL103_26105"/>
<name>A0A1D7VRB2_9ACTN</name>
<evidence type="ECO:0000256" key="1">
    <source>
        <dbReference type="SAM" id="Phobius"/>
    </source>
</evidence>
<gene>
    <name evidence="3" type="ORF">SL103_26105</name>
</gene>
<evidence type="ECO:0000313" key="4">
    <source>
        <dbReference type="Proteomes" id="UP000094094"/>
    </source>
</evidence>
<sequence length="272" mass="28023">MWLLFLLVACVAAALSCAQLCRAAVAVARATGPAPRPAPAPVPDTAAPDGSAAGLTLYEMAYLSGGPHRLADVVLVLMAQQRRLLLAHTGWATVVDPVGQDPVERATLSAIGPDGQRRIPAIREALVADEAVRAVGDRLVAAGLALPAAARGLRNAVRQVQGATVLALLCAAAAYATAPAGEDRGQLLIWFTLPLILTLGTLAVARFELHPYSDWATDAGEERLPGRPGFTTFTPSSPAPVAPLASLMTLALHGPRALTDPALRAALHSSGA</sequence>
<proteinExistence type="predicted"/>
<feature type="transmembrane region" description="Helical" evidence="1">
    <location>
        <begin position="187"/>
        <end position="205"/>
    </location>
</feature>
<evidence type="ECO:0008006" key="5">
    <source>
        <dbReference type="Google" id="ProtNLM"/>
    </source>
</evidence>
<protein>
    <recommendedName>
        <fullName evidence="5">TIGR04222 domain-containing membrane protein</fullName>
    </recommendedName>
</protein>
<dbReference type="Proteomes" id="UP000094094">
    <property type="component" value="Chromosome"/>
</dbReference>
<dbReference type="OrthoDB" id="3620552at2"/>
<feature type="chain" id="PRO_5009101229" description="TIGR04222 domain-containing membrane protein" evidence="2">
    <location>
        <begin position="24"/>
        <end position="272"/>
    </location>
</feature>